<gene>
    <name evidence="4" type="ORF">D6851_07505</name>
</gene>
<accession>A0A420EMY7</accession>
<dbReference type="InterPro" id="IPR010987">
    <property type="entry name" value="Glutathione-S-Trfase_C-like"/>
</dbReference>
<dbReference type="PROSITE" id="PS50404">
    <property type="entry name" value="GST_NTER"/>
    <property type="match status" value="1"/>
</dbReference>
<dbReference type="SUPFAM" id="SSF52833">
    <property type="entry name" value="Thioredoxin-like"/>
    <property type="match status" value="1"/>
</dbReference>
<evidence type="ECO:0000259" key="2">
    <source>
        <dbReference type="PROSITE" id="PS50404"/>
    </source>
</evidence>
<evidence type="ECO:0000313" key="5">
    <source>
        <dbReference type="Proteomes" id="UP000284395"/>
    </source>
</evidence>
<dbReference type="SFLD" id="SFLDS00019">
    <property type="entry name" value="Glutathione_Transferase_(cytos"/>
    <property type="match status" value="1"/>
</dbReference>
<dbReference type="InterPro" id="IPR036249">
    <property type="entry name" value="Thioredoxin-like_sf"/>
</dbReference>
<dbReference type="AlphaFoldDB" id="A0A420EMY7"/>
<dbReference type="NCBIfam" id="NF008731">
    <property type="entry name" value="PRK11752.1"/>
    <property type="match status" value="1"/>
</dbReference>
<dbReference type="InterPro" id="IPR004045">
    <property type="entry name" value="Glutathione_S-Trfase_N"/>
</dbReference>
<evidence type="ECO:0000256" key="1">
    <source>
        <dbReference type="RuleBase" id="RU003494"/>
    </source>
</evidence>
<dbReference type="InterPro" id="IPR036282">
    <property type="entry name" value="Glutathione-S-Trfase_C_sf"/>
</dbReference>
<dbReference type="SFLD" id="SFLDG01151">
    <property type="entry name" value="Main.2:_Nu-like"/>
    <property type="match status" value="1"/>
</dbReference>
<dbReference type="InterPro" id="IPR040079">
    <property type="entry name" value="Glutathione_S-Trfase"/>
</dbReference>
<comment type="similarity">
    <text evidence="1">Belongs to the GST superfamily.</text>
</comment>
<evidence type="ECO:0000313" key="4">
    <source>
        <dbReference type="EMBL" id="RKF22038.1"/>
    </source>
</evidence>
<dbReference type="Proteomes" id="UP000284395">
    <property type="component" value="Unassembled WGS sequence"/>
</dbReference>
<dbReference type="PROSITE" id="PS50405">
    <property type="entry name" value="GST_CTER"/>
    <property type="match status" value="1"/>
</dbReference>
<reference evidence="4 5" key="1">
    <citation type="submission" date="2018-09" db="EMBL/GenBank/DDBJ databases">
        <title>Altererythrobacter spongiae sp. nov., isolated from a marine sponge.</title>
        <authorList>
            <person name="Zhuang L."/>
            <person name="Luo L."/>
        </authorList>
    </citation>
    <scope>NUCLEOTIDE SEQUENCE [LARGE SCALE GENOMIC DNA]</scope>
    <source>
        <strain evidence="4 5">HN-Y73</strain>
    </source>
</reference>
<proteinExistence type="inferred from homology"/>
<evidence type="ECO:0000259" key="3">
    <source>
        <dbReference type="PROSITE" id="PS50405"/>
    </source>
</evidence>
<dbReference type="PANTHER" id="PTHR44051">
    <property type="entry name" value="GLUTATHIONE S-TRANSFERASE-RELATED"/>
    <property type="match status" value="1"/>
</dbReference>
<organism evidence="4 5">
    <name type="scientific">Altericroceibacterium spongiae</name>
    <dbReference type="NCBI Taxonomy" id="2320269"/>
    <lineage>
        <taxon>Bacteria</taxon>
        <taxon>Pseudomonadati</taxon>
        <taxon>Pseudomonadota</taxon>
        <taxon>Alphaproteobacteria</taxon>
        <taxon>Sphingomonadales</taxon>
        <taxon>Erythrobacteraceae</taxon>
        <taxon>Altericroceibacterium</taxon>
    </lineage>
</organism>
<dbReference type="InterPro" id="IPR004046">
    <property type="entry name" value="GST_C"/>
</dbReference>
<feature type="domain" description="GST C-terminal" evidence="3">
    <location>
        <begin position="139"/>
        <end position="274"/>
    </location>
</feature>
<dbReference type="SUPFAM" id="SSF47616">
    <property type="entry name" value="GST C-terminal domain-like"/>
    <property type="match status" value="1"/>
</dbReference>
<dbReference type="Gene3D" id="3.40.30.10">
    <property type="entry name" value="Glutaredoxin"/>
    <property type="match status" value="1"/>
</dbReference>
<dbReference type="EMBL" id="RAPF01000003">
    <property type="protein sequence ID" value="RKF22038.1"/>
    <property type="molecule type" value="Genomic_DNA"/>
</dbReference>
<dbReference type="Gene3D" id="1.20.1050.10">
    <property type="match status" value="1"/>
</dbReference>
<dbReference type="PANTHER" id="PTHR44051:SF22">
    <property type="entry name" value="DISULFIDE-BOND OXIDOREDUCTASE YGHU"/>
    <property type="match status" value="1"/>
</dbReference>
<protein>
    <submittedName>
        <fullName evidence="4">Glutathione-dependent disulfide-bond oxidoreductase</fullName>
    </submittedName>
</protein>
<name>A0A420EMY7_9SPHN</name>
<dbReference type="CDD" id="cd03048">
    <property type="entry name" value="GST_N_Ure2p_like"/>
    <property type="match status" value="1"/>
</dbReference>
<keyword evidence="5" id="KW-1185">Reference proteome</keyword>
<dbReference type="SFLD" id="SFLDG00358">
    <property type="entry name" value="Main_(cytGST)"/>
    <property type="match status" value="1"/>
</dbReference>
<dbReference type="Pfam" id="PF00043">
    <property type="entry name" value="GST_C"/>
    <property type="match status" value="1"/>
</dbReference>
<dbReference type="Pfam" id="PF02798">
    <property type="entry name" value="GST_N"/>
    <property type="match status" value="1"/>
</dbReference>
<comment type="caution">
    <text evidence="4">The sequence shown here is derived from an EMBL/GenBank/DDBJ whole genome shotgun (WGS) entry which is preliminary data.</text>
</comment>
<feature type="domain" description="GST N-terminal" evidence="2">
    <location>
        <begin position="46"/>
        <end position="133"/>
    </location>
</feature>
<sequence length="289" mass="32492">MADDSYTPPKVWTFDPENGGQFAGINRPTAGAREEKELPLGEHPFQLYSLGTPNGVKATIMFEELLEAGYSDAEYDAWIIKIFNGDQFGSGFVELNPNSKIPALLDRSGARPFRVFESGAILLHLAEKFDYLLPKENPARAECFSWLMWQVGSAPAIGGGFGHFYNYAPERYKYPIDRYSMETKRLFDVADRQLAKTRFLAGDDYTIADIASYTWLGNLYRGEAYGNAAEFLSLHEYENVGRWVGEIDSRPAARRGKLVNSQIGLEERHSAKDFDTLPKELLEGVTKGF</sequence>
<dbReference type="OrthoDB" id="9803562at2"/>
<dbReference type="RefSeq" id="WP_120324443.1">
    <property type="nucleotide sequence ID" value="NZ_RAPF01000003.1"/>
</dbReference>